<organism evidence="1 2">
    <name type="scientific">Aromia moschata</name>
    <dbReference type="NCBI Taxonomy" id="1265417"/>
    <lineage>
        <taxon>Eukaryota</taxon>
        <taxon>Metazoa</taxon>
        <taxon>Ecdysozoa</taxon>
        <taxon>Arthropoda</taxon>
        <taxon>Hexapoda</taxon>
        <taxon>Insecta</taxon>
        <taxon>Pterygota</taxon>
        <taxon>Neoptera</taxon>
        <taxon>Endopterygota</taxon>
        <taxon>Coleoptera</taxon>
        <taxon>Polyphaga</taxon>
        <taxon>Cucujiformia</taxon>
        <taxon>Chrysomeloidea</taxon>
        <taxon>Cerambycidae</taxon>
        <taxon>Cerambycinae</taxon>
        <taxon>Callichromatini</taxon>
        <taxon>Aromia</taxon>
    </lineage>
</organism>
<dbReference type="EMBL" id="JAPWTK010000197">
    <property type="protein sequence ID" value="KAJ8946094.1"/>
    <property type="molecule type" value="Genomic_DNA"/>
</dbReference>
<sequence length="142" mass="16627">MLRSRTTKSNFYETWRNRMKTNVLKSIQRDSQHTEIQYGMTPTHTMRMHHWIEEIEAHNEDLSQMTVGIRFLTKILGDGDGLLNVTMDTILICFCEDCEINDGMARPYAMSKELMEFVDNYKKMLGIPQESMPVEVEYPQAV</sequence>
<proteinExistence type="predicted"/>
<evidence type="ECO:0000313" key="1">
    <source>
        <dbReference type="EMBL" id="KAJ8946094.1"/>
    </source>
</evidence>
<evidence type="ECO:0000313" key="2">
    <source>
        <dbReference type="Proteomes" id="UP001162162"/>
    </source>
</evidence>
<name>A0AAV8Y3Y2_9CUCU</name>
<dbReference type="Proteomes" id="UP001162162">
    <property type="component" value="Unassembled WGS sequence"/>
</dbReference>
<comment type="caution">
    <text evidence="1">The sequence shown here is derived from an EMBL/GenBank/DDBJ whole genome shotgun (WGS) entry which is preliminary data.</text>
</comment>
<dbReference type="AlphaFoldDB" id="A0AAV8Y3Y2"/>
<accession>A0AAV8Y3Y2</accession>
<keyword evidence="2" id="KW-1185">Reference proteome</keyword>
<gene>
    <name evidence="1" type="ORF">NQ318_010391</name>
</gene>
<reference evidence="1" key="1">
    <citation type="journal article" date="2023" name="Insect Mol. Biol.">
        <title>Genome sequencing provides insights into the evolution of gene families encoding plant cell wall-degrading enzymes in longhorned beetles.</title>
        <authorList>
            <person name="Shin N.R."/>
            <person name="Okamura Y."/>
            <person name="Kirsch R."/>
            <person name="Pauchet Y."/>
        </authorList>
    </citation>
    <scope>NUCLEOTIDE SEQUENCE</scope>
    <source>
        <strain evidence="1">AMC_N1</strain>
    </source>
</reference>
<protein>
    <submittedName>
        <fullName evidence="1">Uncharacterized protein</fullName>
    </submittedName>
</protein>